<feature type="domain" description="Pru" evidence="6">
    <location>
        <begin position="8"/>
        <end position="121"/>
    </location>
</feature>
<organism evidence="7 8">
    <name type="scientific">Phycomyces blakesleeanus</name>
    <dbReference type="NCBI Taxonomy" id="4837"/>
    <lineage>
        <taxon>Eukaryota</taxon>
        <taxon>Fungi</taxon>
        <taxon>Fungi incertae sedis</taxon>
        <taxon>Mucoromycota</taxon>
        <taxon>Mucoromycotina</taxon>
        <taxon>Mucoromycetes</taxon>
        <taxon>Mucorales</taxon>
        <taxon>Phycomycetaceae</taxon>
        <taxon>Phycomyces</taxon>
    </lineage>
</organism>
<evidence type="ECO:0000256" key="3">
    <source>
        <dbReference type="ARBA" id="ARBA00022490"/>
    </source>
</evidence>
<dbReference type="Gene3D" id="1.10.2020.20">
    <property type="match status" value="1"/>
</dbReference>
<evidence type="ECO:0000256" key="2">
    <source>
        <dbReference type="ARBA" id="ARBA00004496"/>
    </source>
</evidence>
<name>A0ABR3BHB4_PHYBL</name>
<dbReference type="PROSITE" id="PS51917">
    <property type="entry name" value="PRU"/>
    <property type="match status" value="1"/>
</dbReference>
<accession>A0ABR3BHB4</accession>
<keyword evidence="5" id="KW-0539">Nucleus</keyword>
<evidence type="ECO:0000256" key="5">
    <source>
        <dbReference type="ARBA" id="ARBA00023242"/>
    </source>
</evidence>
<evidence type="ECO:0000256" key="4">
    <source>
        <dbReference type="ARBA" id="ARBA00022942"/>
    </source>
</evidence>
<gene>
    <name evidence="7" type="ORF">J3Q64DRAFT_1094129</name>
</gene>
<dbReference type="EMBL" id="JBCLYO010000001">
    <property type="protein sequence ID" value="KAL0098239.1"/>
    <property type="molecule type" value="Genomic_DNA"/>
</dbReference>
<comment type="caution">
    <text evidence="7">The sequence shown here is derived from an EMBL/GenBank/DDBJ whole genome shotgun (WGS) entry which is preliminary data.</text>
</comment>
<dbReference type="InterPro" id="IPR044868">
    <property type="entry name" value="Rpn13/ADRM1_Pru"/>
</dbReference>
<comment type="subcellular location">
    <subcellularLocation>
        <location evidence="2">Cytoplasm</location>
    </subcellularLocation>
    <subcellularLocation>
        <location evidence="1">Nucleus</location>
    </subcellularLocation>
</comment>
<keyword evidence="8" id="KW-1185">Reference proteome</keyword>
<proteinExistence type="predicted"/>
<dbReference type="PANTHER" id="PTHR12225">
    <property type="entry name" value="ADHESION REGULATING MOLECULE 1 110 KDA CELL MEMBRANE GLYCOPROTEIN"/>
    <property type="match status" value="1"/>
</dbReference>
<reference evidence="7 8" key="1">
    <citation type="submission" date="2024-04" db="EMBL/GenBank/DDBJ databases">
        <title>Symmetric and asymmetric DNA N6-adenine methylation regulates different biological responses in Mucorales.</title>
        <authorList>
            <consortium name="Lawrence Berkeley National Laboratory"/>
            <person name="Lax C."/>
            <person name="Mondo S.J."/>
            <person name="Osorio-Concepcion M."/>
            <person name="Muszewska A."/>
            <person name="Corrochano-Luque M."/>
            <person name="Gutierrez G."/>
            <person name="Riley R."/>
            <person name="Lipzen A."/>
            <person name="Guo J."/>
            <person name="Hundley H."/>
            <person name="Amirebrahimi M."/>
            <person name="Ng V."/>
            <person name="Lorenzo-Gutierrez D."/>
            <person name="Binder U."/>
            <person name="Yang J."/>
            <person name="Song Y."/>
            <person name="Canovas D."/>
            <person name="Navarro E."/>
            <person name="Freitag M."/>
            <person name="Gabaldon T."/>
            <person name="Grigoriev I.V."/>
            <person name="Corrochano L.M."/>
            <person name="Nicolas F.E."/>
            <person name="Garre V."/>
        </authorList>
    </citation>
    <scope>NUCLEOTIDE SEQUENCE [LARGE SCALE GENOMIC DNA]</scope>
    <source>
        <strain evidence="7 8">L51</strain>
    </source>
</reference>
<sequence>MSFFSTAQPVSHLVQFNAGKCIRRDNMLAPDVRKGTIYMDQSDDQLMHFYWKERKASTAEEDLIIFPEEAELVKVEECTTGRVYLLKFRSSNQKLFFWMQDKNEDKDKELVERVNQLINDPQSYMDSAGDLDFGGESPSDLLQILGDGHDINMTQENLLQFLQSAGNLGGSLSSPLQADGLPDALMSGLRGENGTLSEANLAELRRVMEQTREAEGEPQALRLTTSDAVSPEALFPLLKYDAMRLALFPFVRQSPSSTEEVRQISQSTDFYHALYTLNAALANGDLDHLATRLEAEDHNIESFLRALERQAKRQEEDDDAMDEYE</sequence>
<dbReference type="InterPro" id="IPR006773">
    <property type="entry name" value="Rpn13/ADRM1"/>
</dbReference>
<evidence type="ECO:0000313" key="8">
    <source>
        <dbReference type="Proteomes" id="UP001448207"/>
    </source>
</evidence>
<keyword evidence="7" id="KW-0675">Receptor</keyword>
<keyword evidence="3" id="KW-0963">Cytoplasm</keyword>
<keyword evidence="4 7" id="KW-0647">Proteasome</keyword>
<dbReference type="CDD" id="cd13314">
    <property type="entry name" value="PH_Rpn13"/>
    <property type="match status" value="1"/>
</dbReference>
<dbReference type="InterPro" id="IPR038108">
    <property type="entry name" value="RPN13_DEUBAD_sf"/>
</dbReference>
<dbReference type="Pfam" id="PF04683">
    <property type="entry name" value="Rpn13_ADRM1_Pru"/>
    <property type="match status" value="1"/>
</dbReference>
<dbReference type="Proteomes" id="UP001448207">
    <property type="component" value="Unassembled WGS sequence"/>
</dbReference>
<dbReference type="InterPro" id="IPR038633">
    <property type="entry name" value="Rpn13/ADRM1_Pru_sf"/>
</dbReference>
<dbReference type="GO" id="GO:0000502">
    <property type="term" value="C:proteasome complex"/>
    <property type="evidence" value="ECO:0007669"/>
    <property type="project" value="UniProtKB-KW"/>
</dbReference>
<dbReference type="PANTHER" id="PTHR12225:SF0">
    <property type="entry name" value="PROTEASOMAL UBIQUITIN RECEPTOR ADRM1"/>
    <property type="match status" value="1"/>
</dbReference>
<evidence type="ECO:0000313" key="7">
    <source>
        <dbReference type="EMBL" id="KAL0098239.1"/>
    </source>
</evidence>
<protein>
    <submittedName>
        <fullName evidence="7">Proteasome complex subunit Rpn13 ubiquitin receptor-domain-containing protein</fullName>
    </submittedName>
</protein>
<evidence type="ECO:0000259" key="6">
    <source>
        <dbReference type="PROSITE" id="PS51917"/>
    </source>
</evidence>
<evidence type="ECO:0000256" key="1">
    <source>
        <dbReference type="ARBA" id="ARBA00004123"/>
    </source>
</evidence>
<dbReference type="Gene3D" id="2.30.29.70">
    <property type="entry name" value="Proteasomal ubiquitin receptor Rpn13/ADRM1"/>
    <property type="match status" value="1"/>
</dbReference>